<accession>A0ABT5KLQ4</accession>
<feature type="transmembrane region" description="Helical" evidence="1">
    <location>
        <begin position="1010"/>
        <end position="1033"/>
    </location>
</feature>
<feature type="transmembrane region" description="Helical" evidence="1">
    <location>
        <begin position="896"/>
        <end position="915"/>
    </location>
</feature>
<dbReference type="InterPro" id="IPR001036">
    <property type="entry name" value="Acrflvin-R"/>
</dbReference>
<feature type="transmembrane region" description="Helical" evidence="1">
    <location>
        <begin position="388"/>
        <end position="407"/>
    </location>
</feature>
<sequence length="1049" mass="114080">MWFTRISIQNPVMAVMVMMAFVVLGLFSYQRLSVDQFPNIDFPTVVVQMDYPGASPEIVESEVTKKVEEAVNTVAGINALTSRSYEGTSVVIIEFNLDVDGRKAAEDVREKVALVRPTLRTEVKEPRVSRFDPQSMPIFNVAVLSEDGKQSTQELTTWAVKVLQKRLENVRGVGSVTVVGGLQRQVQIRLRPQAMESMGVTVDQMLNAVQSENQELPMGNLRSLEKEQVVQINARLKRPEEFRDIVVARKNGVSVKLWQVADVVDGPQEVDSLALYNGQRTVLLSVQKSQGENTIDVVDGLYAALKESKAVTPKGIKTEVNRDNSRAIRVSVANVQHTLFEGAALTVLIVFLFLNSWRSTIITGLTLPIALIGTFLFMYVFGFTINNITMMALSLCVGLLIDDAIVVRENIVRHVQMGASPKQAALDGTEEIGLAVLATTLSIVAVFLPIGFMGGIVGKFFHEFGITIVAAVLISMFVSFTLDPMLSSIWHDPQAHGVHKGPPVTLYDKTLGRVTGAFDTFTEWLSSIYQAVLGWSLRHKGKTLAIALASLLCSCALISGVGKEFVPKADLSETQINFYTPVGSALEVTEARARQIDTVLRAMPEVKYTVTTINSGMAAGKIYGAVYVRLQDRKDRKRSVNDLATPMREKLAQIPGITVTNIGQTDLGGGKSLQFSLQGADLDELERLSKQVMVRLQKIPGLVDLDTTLKPDKPTVSVEVKRDAAADVGLNVSSLATTLRTLVAGTTVGNWRASDGENYDVIVRLGPESRDAIADLRGMPINVAAAADGTPRAVRLSQVADVRASTGPNQINRRDLNREITIDANALGRSSGEVSADIKKVLDDTAFPPGYRYSFGGSTKNMNESFSYAVGALALAIVFIYMILASQFKSFLQPLALMSSLPLTLIGVVLALLAFRSTLNMFSIIGIVMLMGLVTKNAILLIDFAIRSREGEHGHGVDAEPMGRNEALLHAAKVRLRPILMTTLAMVFGMVPLAFAMSEGAEQRAPMGQAVIGGVITSSLLTLVVVPVIYCYLDDLSMWAKRKFLGGKA</sequence>
<dbReference type="Gene3D" id="3.30.70.1430">
    <property type="entry name" value="Multidrug efflux transporter AcrB pore domain"/>
    <property type="match status" value="2"/>
</dbReference>
<dbReference type="PRINTS" id="PR00702">
    <property type="entry name" value="ACRIFLAVINRP"/>
</dbReference>
<feature type="transmembrane region" description="Helical" evidence="1">
    <location>
        <begin position="866"/>
        <end position="884"/>
    </location>
</feature>
<feature type="transmembrane region" description="Helical" evidence="1">
    <location>
        <begin position="432"/>
        <end position="452"/>
    </location>
</feature>
<dbReference type="EMBL" id="JAQQXS010000001">
    <property type="protein sequence ID" value="MDC8783840.1"/>
    <property type="molecule type" value="Genomic_DNA"/>
</dbReference>
<reference evidence="2 3" key="1">
    <citation type="submission" date="2022-10" db="EMBL/GenBank/DDBJ databases">
        <title>paucibacter sp. hw8 Genome sequencing.</title>
        <authorList>
            <person name="Park S."/>
        </authorList>
    </citation>
    <scope>NUCLEOTIDE SEQUENCE [LARGE SCALE GENOMIC DNA]</scope>
    <source>
        <strain evidence="3">hw8</strain>
    </source>
</reference>
<evidence type="ECO:0000313" key="3">
    <source>
        <dbReference type="Proteomes" id="UP001219862"/>
    </source>
</evidence>
<name>A0ABT5KLQ4_9BURK</name>
<dbReference type="RefSeq" id="WP_273594949.1">
    <property type="nucleotide sequence ID" value="NZ_JAQQXS010000001.1"/>
</dbReference>
<comment type="caution">
    <text evidence="2">The sequence shown here is derived from an EMBL/GenBank/DDBJ whole genome shotgun (WGS) entry which is preliminary data.</text>
</comment>
<protein>
    <submittedName>
        <fullName evidence="2">Efflux RND transporter permease subunit</fullName>
    </submittedName>
</protein>
<keyword evidence="1" id="KW-0472">Membrane</keyword>
<dbReference type="Gene3D" id="1.20.1640.10">
    <property type="entry name" value="Multidrug efflux transporter AcrB transmembrane domain"/>
    <property type="match status" value="2"/>
</dbReference>
<feature type="transmembrane region" description="Helical" evidence="1">
    <location>
        <begin position="464"/>
        <end position="482"/>
    </location>
</feature>
<dbReference type="Gene3D" id="3.30.2090.10">
    <property type="entry name" value="Multidrug efflux transporter AcrB TolC docking domain, DN and DC subdomains"/>
    <property type="match status" value="2"/>
</dbReference>
<dbReference type="Gene3D" id="3.30.70.1440">
    <property type="entry name" value="Multidrug efflux transporter AcrB pore domain"/>
    <property type="match status" value="1"/>
</dbReference>
<keyword evidence="3" id="KW-1185">Reference proteome</keyword>
<dbReference type="Gene3D" id="3.30.70.1320">
    <property type="entry name" value="Multidrug efflux transporter AcrB pore domain like"/>
    <property type="match status" value="1"/>
</dbReference>
<dbReference type="SUPFAM" id="SSF82714">
    <property type="entry name" value="Multidrug efflux transporter AcrB TolC docking domain, DN and DC subdomains"/>
    <property type="match status" value="2"/>
</dbReference>
<proteinExistence type="predicted"/>
<dbReference type="Pfam" id="PF00873">
    <property type="entry name" value="ACR_tran"/>
    <property type="match status" value="1"/>
</dbReference>
<evidence type="ECO:0000256" key="1">
    <source>
        <dbReference type="SAM" id="Phobius"/>
    </source>
</evidence>
<evidence type="ECO:0000313" key="2">
    <source>
        <dbReference type="EMBL" id="MDC8783840.1"/>
    </source>
</evidence>
<feature type="transmembrane region" description="Helical" evidence="1">
    <location>
        <begin position="361"/>
        <end position="382"/>
    </location>
</feature>
<organism evidence="2 3">
    <name type="scientific">Roseateles koreensis</name>
    <dbReference type="NCBI Taxonomy" id="2987526"/>
    <lineage>
        <taxon>Bacteria</taxon>
        <taxon>Pseudomonadati</taxon>
        <taxon>Pseudomonadota</taxon>
        <taxon>Betaproteobacteria</taxon>
        <taxon>Burkholderiales</taxon>
        <taxon>Sphaerotilaceae</taxon>
        <taxon>Roseateles</taxon>
    </lineage>
</organism>
<feature type="transmembrane region" description="Helical" evidence="1">
    <location>
        <begin position="12"/>
        <end position="29"/>
    </location>
</feature>
<feature type="transmembrane region" description="Helical" evidence="1">
    <location>
        <begin position="979"/>
        <end position="998"/>
    </location>
</feature>
<dbReference type="SUPFAM" id="SSF82866">
    <property type="entry name" value="Multidrug efflux transporter AcrB transmembrane domain"/>
    <property type="match status" value="2"/>
</dbReference>
<feature type="transmembrane region" description="Helical" evidence="1">
    <location>
        <begin position="335"/>
        <end position="354"/>
    </location>
</feature>
<keyword evidence="1" id="KW-1133">Transmembrane helix</keyword>
<dbReference type="InterPro" id="IPR027463">
    <property type="entry name" value="AcrB_DN_DC_subdom"/>
</dbReference>
<feature type="transmembrane region" description="Helical" evidence="1">
    <location>
        <begin position="921"/>
        <end position="942"/>
    </location>
</feature>
<keyword evidence="1" id="KW-0812">Transmembrane</keyword>
<gene>
    <name evidence="2" type="ORF">PRZ01_01370</name>
</gene>
<dbReference type="Proteomes" id="UP001219862">
    <property type="component" value="Unassembled WGS sequence"/>
</dbReference>
<dbReference type="PANTHER" id="PTHR32063">
    <property type="match status" value="1"/>
</dbReference>
<feature type="transmembrane region" description="Helical" evidence="1">
    <location>
        <begin position="543"/>
        <end position="562"/>
    </location>
</feature>
<dbReference type="PANTHER" id="PTHR32063:SF0">
    <property type="entry name" value="SWARMING MOTILITY PROTEIN SWRC"/>
    <property type="match status" value="1"/>
</dbReference>
<dbReference type="SUPFAM" id="SSF82693">
    <property type="entry name" value="Multidrug efflux transporter AcrB pore domain, PN1, PN2, PC1 and PC2 subdomains"/>
    <property type="match status" value="3"/>
</dbReference>